<keyword evidence="3" id="KW-1185">Reference proteome</keyword>
<evidence type="ECO:0000256" key="1">
    <source>
        <dbReference type="SAM" id="MobiDB-lite"/>
    </source>
</evidence>
<feature type="region of interest" description="Disordered" evidence="1">
    <location>
        <begin position="1"/>
        <end position="117"/>
    </location>
</feature>
<protein>
    <submittedName>
        <fullName evidence="2">Uncharacterized protein</fullName>
    </submittedName>
</protein>
<gene>
    <name evidence="2" type="ORF">CRG98_024046</name>
</gene>
<accession>A0A2I0JIW3</accession>
<feature type="compositionally biased region" description="Polar residues" evidence="1">
    <location>
        <begin position="85"/>
        <end position="97"/>
    </location>
</feature>
<evidence type="ECO:0000313" key="2">
    <source>
        <dbReference type="EMBL" id="PKI55546.1"/>
    </source>
</evidence>
<name>A0A2I0JIW3_PUNGR</name>
<dbReference type="AlphaFoldDB" id="A0A2I0JIW3"/>
<feature type="compositionally biased region" description="Basic and acidic residues" evidence="1">
    <location>
        <begin position="30"/>
        <end position="40"/>
    </location>
</feature>
<feature type="compositionally biased region" description="Basic and acidic residues" evidence="1">
    <location>
        <begin position="69"/>
        <end position="84"/>
    </location>
</feature>
<feature type="compositionally biased region" description="Basic and acidic residues" evidence="1">
    <location>
        <begin position="1"/>
        <end position="10"/>
    </location>
</feature>
<reference evidence="2 3" key="1">
    <citation type="submission" date="2017-11" db="EMBL/GenBank/DDBJ databases">
        <title>De-novo sequencing of pomegranate (Punica granatum L.) genome.</title>
        <authorList>
            <person name="Akparov Z."/>
            <person name="Amiraslanov A."/>
            <person name="Hajiyeva S."/>
            <person name="Abbasov M."/>
            <person name="Kaur K."/>
            <person name="Hamwieh A."/>
            <person name="Solovyev V."/>
            <person name="Salamov A."/>
            <person name="Braich B."/>
            <person name="Kosarev P."/>
            <person name="Mahmoud A."/>
            <person name="Hajiyev E."/>
            <person name="Babayeva S."/>
            <person name="Izzatullayeva V."/>
            <person name="Mammadov A."/>
            <person name="Mammadov A."/>
            <person name="Sharifova S."/>
            <person name="Ojaghi J."/>
            <person name="Eynullazada K."/>
            <person name="Bayramov B."/>
            <person name="Abdulazimova A."/>
            <person name="Shahmuradov I."/>
        </authorList>
    </citation>
    <scope>NUCLEOTIDE SEQUENCE [LARGE SCALE GENOMIC DNA]</scope>
    <source>
        <strain evidence="3">cv. AG2017</strain>
        <tissue evidence="2">Leaf</tissue>
    </source>
</reference>
<dbReference type="Proteomes" id="UP000233551">
    <property type="component" value="Unassembled WGS sequence"/>
</dbReference>
<feature type="compositionally biased region" description="Polar residues" evidence="1">
    <location>
        <begin position="11"/>
        <end position="29"/>
    </location>
</feature>
<sequence>MLNPTKRTDKPPTSTRCDWTGSFAPQQTATDRDLESRTEQEQTGAVQRAAEKKEETSTLYSIAVHARTRGREKGGQTLRERETTHTTVDPRQLLQPNGNGGAAPRFGRTGKLNRCGG</sequence>
<dbReference type="EMBL" id="PGOL01001688">
    <property type="protein sequence ID" value="PKI55546.1"/>
    <property type="molecule type" value="Genomic_DNA"/>
</dbReference>
<organism evidence="2 3">
    <name type="scientific">Punica granatum</name>
    <name type="common">Pomegranate</name>
    <dbReference type="NCBI Taxonomy" id="22663"/>
    <lineage>
        <taxon>Eukaryota</taxon>
        <taxon>Viridiplantae</taxon>
        <taxon>Streptophyta</taxon>
        <taxon>Embryophyta</taxon>
        <taxon>Tracheophyta</taxon>
        <taxon>Spermatophyta</taxon>
        <taxon>Magnoliopsida</taxon>
        <taxon>eudicotyledons</taxon>
        <taxon>Gunneridae</taxon>
        <taxon>Pentapetalae</taxon>
        <taxon>rosids</taxon>
        <taxon>malvids</taxon>
        <taxon>Myrtales</taxon>
        <taxon>Lythraceae</taxon>
        <taxon>Punica</taxon>
    </lineage>
</organism>
<comment type="caution">
    <text evidence="2">The sequence shown here is derived from an EMBL/GenBank/DDBJ whole genome shotgun (WGS) entry which is preliminary data.</text>
</comment>
<evidence type="ECO:0000313" key="3">
    <source>
        <dbReference type="Proteomes" id="UP000233551"/>
    </source>
</evidence>
<proteinExistence type="predicted"/>